<evidence type="ECO:0000313" key="4">
    <source>
        <dbReference type="Proteomes" id="UP001189429"/>
    </source>
</evidence>
<reference evidence="3" key="1">
    <citation type="submission" date="2023-10" db="EMBL/GenBank/DDBJ databases">
        <authorList>
            <person name="Chen Y."/>
            <person name="Shah S."/>
            <person name="Dougan E. K."/>
            <person name="Thang M."/>
            <person name="Chan C."/>
        </authorList>
    </citation>
    <scope>NUCLEOTIDE SEQUENCE [LARGE SCALE GENOMIC DNA]</scope>
</reference>
<keyword evidence="2" id="KW-0812">Transmembrane</keyword>
<organism evidence="3 4">
    <name type="scientific">Prorocentrum cordatum</name>
    <dbReference type="NCBI Taxonomy" id="2364126"/>
    <lineage>
        <taxon>Eukaryota</taxon>
        <taxon>Sar</taxon>
        <taxon>Alveolata</taxon>
        <taxon>Dinophyceae</taxon>
        <taxon>Prorocentrales</taxon>
        <taxon>Prorocentraceae</taxon>
        <taxon>Prorocentrum</taxon>
    </lineage>
</organism>
<feature type="transmembrane region" description="Helical" evidence="2">
    <location>
        <begin position="398"/>
        <end position="420"/>
    </location>
</feature>
<dbReference type="EMBL" id="CAUYUJ010005669">
    <property type="protein sequence ID" value="CAK0814521.1"/>
    <property type="molecule type" value="Genomic_DNA"/>
</dbReference>
<evidence type="ECO:0000256" key="1">
    <source>
        <dbReference type="SAM" id="MobiDB-lite"/>
    </source>
</evidence>
<feature type="region of interest" description="Disordered" evidence="1">
    <location>
        <begin position="194"/>
        <end position="219"/>
    </location>
</feature>
<evidence type="ECO:0000256" key="2">
    <source>
        <dbReference type="SAM" id="Phobius"/>
    </source>
</evidence>
<proteinExistence type="predicted"/>
<feature type="compositionally biased region" description="Basic and acidic residues" evidence="1">
    <location>
        <begin position="198"/>
        <end position="209"/>
    </location>
</feature>
<feature type="region of interest" description="Disordered" evidence="1">
    <location>
        <begin position="370"/>
        <end position="389"/>
    </location>
</feature>
<evidence type="ECO:0000313" key="3">
    <source>
        <dbReference type="EMBL" id="CAK0814521.1"/>
    </source>
</evidence>
<sequence length="434" mass="47226">MDSCPPADYPDKFFRSVNEELAFRMETIFGVAERAADYFRTTGDVGSFLKGPAENTANERATGGHFTPAAKPFFKKYAADNFVKPEGLAAHRCQRMARSAEAVRVRVHDSNADWAAEIAANASDDLRAGSIRRGLKNLAPAATELGAARGRALQVARGNRRSCLRRASLYLSADARLRSRHEAGSVADELVPIGGVRRRPESGRARDGDGVQQSRSDYNGRCSLEPGELGPPQAWRLKLLTLSARLDGGFLKTPQLVFEVVDAAPYCGRHHPGPQRAAAAGEQSRLREGLVELGPSALLALVLGDGRGGELIDYQDGEAPRNDAFLAQAQTSLQPSGRLRIVVMRLVELHREASVPDFEQWLKDQEVLEQGASKPAESSAQADKTAPTKRPEMTIRQVYTYGGVLIGVMVVVLCLAAKFLEDVDLQEDEHDKQG</sequence>
<dbReference type="Proteomes" id="UP001189429">
    <property type="component" value="Unassembled WGS sequence"/>
</dbReference>
<comment type="caution">
    <text evidence="3">The sequence shown here is derived from an EMBL/GenBank/DDBJ whole genome shotgun (WGS) entry which is preliminary data.</text>
</comment>
<keyword evidence="4" id="KW-1185">Reference proteome</keyword>
<protein>
    <submittedName>
        <fullName evidence="3">Uncharacterized protein</fullName>
    </submittedName>
</protein>
<name>A0ABN9R980_9DINO</name>
<accession>A0ABN9R980</accession>
<keyword evidence="2" id="KW-1133">Transmembrane helix</keyword>
<gene>
    <name evidence="3" type="ORF">PCOR1329_LOCUS18102</name>
</gene>
<keyword evidence="2" id="KW-0472">Membrane</keyword>